<accession>A0A544STV0</accession>
<dbReference type="InterPro" id="IPR045155">
    <property type="entry name" value="Beta-lactam_cat"/>
</dbReference>
<dbReference type="PANTHER" id="PTHR35333:SF3">
    <property type="entry name" value="BETA-LACTAMASE-TYPE TRANSPEPTIDASE FOLD CONTAINING PROTEIN"/>
    <property type="match status" value="1"/>
</dbReference>
<dbReference type="GO" id="GO:0008800">
    <property type="term" value="F:beta-lactamase activity"/>
    <property type="evidence" value="ECO:0007669"/>
    <property type="project" value="InterPro"/>
</dbReference>
<dbReference type="GO" id="GO:0030655">
    <property type="term" value="P:beta-lactam antibiotic catabolic process"/>
    <property type="evidence" value="ECO:0007669"/>
    <property type="project" value="InterPro"/>
</dbReference>
<dbReference type="AlphaFoldDB" id="A0A544STV0"/>
<dbReference type="SUPFAM" id="SSF56601">
    <property type="entry name" value="beta-lactamase/transpeptidase-like"/>
    <property type="match status" value="1"/>
</dbReference>
<name>A0A544STV0_9BACI</name>
<dbReference type="Pfam" id="PF13354">
    <property type="entry name" value="Beta-lactamase2"/>
    <property type="match status" value="1"/>
</dbReference>
<dbReference type="OrthoDB" id="9775096at2"/>
<keyword evidence="3" id="KW-1185">Reference proteome</keyword>
<comment type="caution">
    <text evidence="2">The sequence shown here is derived from an EMBL/GenBank/DDBJ whole genome shotgun (WGS) entry which is preliminary data.</text>
</comment>
<gene>
    <name evidence="2" type="ORF">FG382_20645</name>
</gene>
<dbReference type="InterPro" id="IPR012338">
    <property type="entry name" value="Beta-lactam/transpept-like"/>
</dbReference>
<dbReference type="PANTHER" id="PTHR35333">
    <property type="entry name" value="BETA-LACTAMASE"/>
    <property type="match status" value="1"/>
</dbReference>
<proteinExistence type="predicted"/>
<evidence type="ECO:0000313" key="2">
    <source>
        <dbReference type="EMBL" id="TQR08626.1"/>
    </source>
</evidence>
<evidence type="ECO:0000259" key="1">
    <source>
        <dbReference type="Pfam" id="PF13354"/>
    </source>
</evidence>
<dbReference type="InterPro" id="IPR000871">
    <property type="entry name" value="Beta-lactam_class-A"/>
</dbReference>
<protein>
    <submittedName>
        <fullName evidence="2">Serine hydrolase</fullName>
    </submittedName>
</protein>
<dbReference type="Proteomes" id="UP000317316">
    <property type="component" value="Unassembled WGS sequence"/>
</dbReference>
<dbReference type="Gene3D" id="3.40.710.10">
    <property type="entry name" value="DD-peptidase/beta-lactamase superfamily"/>
    <property type="match status" value="1"/>
</dbReference>
<sequence length="281" mass="31193">MILNKGGRKMKILVNKIRSLTEQSAGTWGIVLEDLDRGAKWISNGDELFYAASVIKVPIMVAVFSAVERGEISLTDELILKEDDFVGGSGVLQHLTPGTSLSICDIVMLMIIQSDNTATNILIDLVGVEHIVQTMKEAGMEKSTFYNKLMMNNPRPKGYNQITANDIGKLLKLMATGKLASEEASKQMIAIMKKQQIKDCLPEKLPSPYSNFNDGMTPWELAHKTGWIPGTRHDVGIFYVGQRKLLATVLSKEEDDLLSKQILAEIGEEIYNYLQESSIDI</sequence>
<evidence type="ECO:0000313" key="3">
    <source>
        <dbReference type="Proteomes" id="UP000317316"/>
    </source>
</evidence>
<dbReference type="GO" id="GO:0046677">
    <property type="term" value="P:response to antibiotic"/>
    <property type="evidence" value="ECO:0007669"/>
    <property type="project" value="InterPro"/>
</dbReference>
<dbReference type="EMBL" id="VDGH01000015">
    <property type="protein sequence ID" value="TQR08626.1"/>
    <property type="molecule type" value="Genomic_DNA"/>
</dbReference>
<organism evidence="2 3">
    <name type="scientific">Psychrobacillus lasiicapitis</name>
    <dbReference type="NCBI Taxonomy" id="1636719"/>
    <lineage>
        <taxon>Bacteria</taxon>
        <taxon>Bacillati</taxon>
        <taxon>Bacillota</taxon>
        <taxon>Bacilli</taxon>
        <taxon>Bacillales</taxon>
        <taxon>Bacillaceae</taxon>
        <taxon>Psychrobacillus</taxon>
    </lineage>
</organism>
<feature type="domain" description="Beta-lactamase class A catalytic" evidence="1">
    <location>
        <begin position="29"/>
        <end position="249"/>
    </location>
</feature>
<reference evidence="2 3" key="1">
    <citation type="submission" date="2019-05" db="EMBL/GenBank/DDBJ databases">
        <title>Psychrobacillus vulpis sp. nov., a new species isolated from feces of a red fox that inhabits in The Tablas de Daimiel Natural Park, Albacete, Spain.</title>
        <authorList>
            <person name="Rodriguez M."/>
            <person name="Reina J.C."/>
            <person name="Bejar V."/>
            <person name="Llamas I."/>
        </authorList>
    </citation>
    <scope>NUCLEOTIDE SEQUENCE [LARGE SCALE GENOMIC DNA]</scope>
    <source>
        <strain evidence="2 3">NEAU-3TGS17</strain>
    </source>
</reference>
<keyword evidence="2" id="KW-0378">Hydrolase</keyword>